<feature type="region of interest" description="Disordered" evidence="1">
    <location>
        <begin position="133"/>
        <end position="226"/>
    </location>
</feature>
<comment type="caution">
    <text evidence="2">The sequence shown here is derived from an EMBL/GenBank/DDBJ whole genome shotgun (WGS) entry which is preliminary data.</text>
</comment>
<feature type="region of interest" description="Disordered" evidence="1">
    <location>
        <begin position="489"/>
        <end position="520"/>
    </location>
</feature>
<feature type="region of interest" description="Disordered" evidence="1">
    <location>
        <begin position="70"/>
        <end position="97"/>
    </location>
</feature>
<name>A0AAD7G385_9AGAR</name>
<feature type="region of interest" description="Disordered" evidence="1">
    <location>
        <begin position="106"/>
        <end position="125"/>
    </location>
</feature>
<keyword evidence="3" id="KW-1185">Reference proteome</keyword>
<evidence type="ECO:0000313" key="2">
    <source>
        <dbReference type="EMBL" id="KAJ7651179.1"/>
    </source>
</evidence>
<dbReference type="EMBL" id="JARKIF010000001">
    <property type="protein sequence ID" value="KAJ7651179.1"/>
    <property type="molecule type" value="Genomic_DNA"/>
</dbReference>
<dbReference type="AlphaFoldDB" id="A0AAD7G385"/>
<organism evidence="2 3">
    <name type="scientific">Roridomyces roridus</name>
    <dbReference type="NCBI Taxonomy" id="1738132"/>
    <lineage>
        <taxon>Eukaryota</taxon>
        <taxon>Fungi</taxon>
        <taxon>Dikarya</taxon>
        <taxon>Basidiomycota</taxon>
        <taxon>Agaricomycotina</taxon>
        <taxon>Agaricomycetes</taxon>
        <taxon>Agaricomycetidae</taxon>
        <taxon>Agaricales</taxon>
        <taxon>Marasmiineae</taxon>
        <taxon>Mycenaceae</taxon>
        <taxon>Roridomyces</taxon>
    </lineage>
</organism>
<gene>
    <name evidence="2" type="ORF">FB45DRAFT_889849</name>
</gene>
<feature type="compositionally biased region" description="Pro residues" evidence="1">
    <location>
        <begin position="174"/>
        <end position="190"/>
    </location>
</feature>
<feature type="compositionally biased region" description="Low complexity" evidence="1">
    <location>
        <begin position="149"/>
        <end position="168"/>
    </location>
</feature>
<accession>A0AAD7G385</accession>
<proteinExistence type="predicted"/>
<protein>
    <submittedName>
        <fullName evidence="2">Uncharacterized protein</fullName>
    </submittedName>
</protein>
<dbReference type="Proteomes" id="UP001221142">
    <property type="component" value="Unassembled WGS sequence"/>
</dbReference>
<evidence type="ECO:0000256" key="1">
    <source>
        <dbReference type="SAM" id="MobiDB-lite"/>
    </source>
</evidence>
<reference evidence="2" key="1">
    <citation type="submission" date="2023-03" db="EMBL/GenBank/DDBJ databases">
        <title>Massive genome expansion in bonnet fungi (Mycena s.s.) driven by repeated elements and novel gene families across ecological guilds.</title>
        <authorList>
            <consortium name="Lawrence Berkeley National Laboratory"/>
            <person name="Harder C.B."/>
            <person name="Miyauchi S."/>
            <person name="Viragh M."/>
            <person name="Kuo A."/>
            <person name="Thoen E."/>
            <person name="Andreopoulos B."/>
            <person name="Lu D."/>
            <person name="Skrede I."/>
            <person name="Drula E."/>
            <person name="Henrissat B."/>
            <person name="Morin E."/>
            <person name="Kohler A."/>
            <person name="Barry K."/>
            <person name="LaButti K."/>
            <person name="Morin E."/>
            <person name="Salamov A."/>
            <person name="Lipzen A."/>
            <person name="Mereny Z."/>
            <person name="Hegedus B."/>
            <person name="Baldrian P."/>
            <person name="Stursova M."/>
            <person name="Weitz H."/>
            <person name="Taylor A."/>
            <person name="Grigoriev I.V."/>
            <person name="Nagy L.G."/>
            <person name="Martin F."/>
            <person name="Kauserud H."/>
        </authorList>
    </citation>
    <scope>NUCLEOTIDE SEQUENCE</scope>
    <source>
        <strain evidence="2">9284</strain>
    </source>
</reference>
<evidence type="ECO:0000313" key="3">
    <source>
        <dbReference type="Proteomes" id="UP001221142"/>
    </source>
</evidence>
<sequence length="611" mass="67292">MYHVWGGGMLGAERRRLFQVPNPHGLECGDGDDVSESELRVSRLFIYTYFLSIDAIDHALLSPSPTMATIVQRPTPTPSFDMPARSNSLIPQRRSRPSVEIIDVDQFEETETATRPAQRRRVNETPQVIEVLDSDDEDQPGHASSSRHQGTSSGAAASGSRQGQPSSSRRYRSPLPPPFDISVPPVPPLPRRYSGFGSMIPRARPPRLSPPRSSNAGPSRVPEPIRPINRPFIFSLTPPPPFVRGISPPPAEQRAAPAARHNPPMGFGGAIISSNHARLAAERLERQRRNERRAAGGRVAPLVAQDGPRNIFSRLSDYLPRFGGGGHLAHLDDEEDERTRADAQIALDIFLTEQNDVVGRRGFAQREVALLRTWRRGHKDDVDYKPEWTHPPHADGGFVFDFAPSELSMAPPAGGKGKGKEVVIDVDEVQEKEGVSTLLVCAKCLDPLVLRPDTMPEEEAKRVRVWGLRCGHLIDGKCLEELMKVEEEEEEMGIAEGSGKGKSKASEQEDDLDSLFEDQAPLEQDTSIRSRLRSRNHASTVVAFEIAVPLPPRPKKKLKARKSKSKPKKPVVEARSEWLCPVEGCARVHVSERIGGVWGDAPGQGAIGVFV</sequence>